<evidence type="ECO:0000256" key="1">
    <source>
        <dbReference type="SAM" id="MobiDB-lite"/>
    </source>
</evidence>
<protein>
    <submittedName>
        <fullName evidence="2">Uncharacterized protein</fullName>
    </submittedName>
</protein>
<evidence type="ECO:0000313" key="2">
    <source>
        <dbReference type="EMBL" id="KAK7072180.1"/>
    </source>
</evidence>
<organism evidence="2 3">
    <name type="scientific">Halocaridina rubra</name>
    <name type="common">Hawaiian red shrimp</name>
    <dbReference type="NCBI Taxonomy" id="373956"/>
    <lineage>
        <taxon>Eukaryota</taxon>
        <taxon>Metazoa</taxon>
        <taxon>Ecdysozoa</taxon>
        <taxon>Arthropoda</taxon>
        <taxon>Crustacea</taxon>
        <taxon>Multicrustacea</taxon>
        <taxon>Malacostraca</taxon>
        <taxon>Eumalacostraca</taxon>
        <taxon>Eucarida</taxon>
        <taxon>Decapoda</taxon>
        <taxon>Pleocyemata</taxon>
        <taxon>Caridea</taxon>
        <taxon>Atyoidea</taxon>
        <taxon>Atyidae</taxon>
        <taxon>Halocaridina</taxon>
    </lineage>
</organism>
<feature type="non-terminal residue" evidence="2">
    <location>
        <position position="1"/>
    </location>
</feature>
<dbReference type="AlphaFoldDB" id="A0AAN8WTS6"/>
<sequence length="210" mass="22671">AGSYVFLTSARAALPLANEMTTPTLVSKADPQLGTQMAFCQTQRQTKIYSLVDSGRQRDGDGPTHLQGRPPITCIDGLLLNSTKQRSWQCFPAPQIGFCVFPTSVGASIPDNLGLLKPILSYTQRWSPAGSCGIHLSSPQPSTTVTPDSASGTTSPAHNPSPMWKKKTHSLSMDAEMVVGTDFQTNNCLLVDIINKASYKHSEICVRHKP</sequence>
<evidence type="ECO:0000313" key="3">
    <source>
        <dbReference type="Proteomes" id="UP001381693"/>
    </source>
</evidence>
<proteinExistence type="predicted"/>
<feature type="region of interest" description="Disordered" evidence="1">
    <location>
        <begin position="137"/>
        <end position="167"/>
    </location>
</feature>
<accession>A0AAN8WTS6</accession>
<feature type="compositionally biased region" description="Polar residues" evidence="1">
    <location>
        <begin position="137"/>
        <end position="158"/>
    </location>
</feature>
<comment type="caution">
    <text evidence="2">The sequence shown here is derived from an EMBL/GenBank/DDBJ whole genome shotgun (WGS) entry which is preliminary data.</text>
</comment>
<gene>
    <name evidence="2" type="ORF">SK128_017088</name>
</gene>
<name>A0AAN8WTS6_HALRR</name>
<dbReference type="Proteomes" id="UP001381693">
    <property type="component" value="Unassembled WGS sequence"/>
</dbReference>
<feature type="non-terminal residue" evidence="2">
    <location>
        <position position="210"/>
    </location>
</feature>
<keyword evidence="3" id="KW-1185">Reference proteome</keyword>
<dbReference type="EMBL" id="JAXCGZ010013626">
    <property type="protein sequence ID" value="KAK7072180.1"/>
    <property type="molecule type" value="Genomic_DNA"/>
</dbReference>
<reference evidence="2 3" key="1">
    <citation type="submission" date="2023-11" db="EMBL/GenBank/DDBJ databases">
        <title>Halocaridina rubra genome assembly.</title>
        <authorList>
            <person name="Smith C."/>
        </authorList>
    </citation>
    <scope>NUCLEOTIDE SEQUENCE [LARGE SCALE GENOMIC DNA]</scope>
    <source>
        <strain evidence="2">EP-1</strain>
        <tissue evidence="2">Whole</tissue>
    </source>
</reference>